<dbReference type="RefSeq" id="XP_037149707.1">
    <property type="nucleotide sequence ID" value="XM_037294326.1"/>
</dbReference>
<dbReference type="AlphaFoldDB" id="A0A8H6CBB0"/>
<dbReference type="PANTHER" id="PTHR22789">
    <property type="entry name" value="FUCULOSE PHOSPHATE ALDOLASE"/>
    <property type="match status" value="1"/>
</dbReference>
<sequence length="288" mass="31671">MSPDSELPSTPIARMVAVNLTQFLSTLITANHILDYNQIVDGLGHVSVRNPNNNATFFMTGDPPPALVQSLADLNEYYISDGSAVTPSADHAAQSPYSERFIHQGILKRYPSQISVVHSHDLKVIPFGISEVPFKPTYHMAGFVGEEVPVFDIANYYLPNDTQNMLISSTRFGDALADTFSTLANNVTKNNTEPDYTLVLQRGHGFATVGTSIEESVYRAVYTAWNAETQASALEIQNAYGASAETLKYLTPREAADCVPMNQGSYTKAWPLWQAQVEADPLYKNDLI</sequence>
<protein>
    <recommendedName>
        <fullName evidence="3">Class II aldolase/adducin N-terminal domain-containing protein</fullName>
    </recommendedName>
</protein>
<proteinExistence type="predicted"/>
<name>A0A8H6CBB0_9LECA</name>
<comment type="caution">
    <text evidence="4">The sequence shown here is derived from an EMBL/GenBank/DDBJ whole genome shotgun (WGS) entry which is preliminary data.</text>
</comment>
<feature type="domain" description="Class II aldolase/adducin N-terminal" evidence="3">
    <location>
        <begin position="25"/>
        <end position="231"/>
    </location>
</feature>
<organism evidence="4 5">
    <name type="scientific">Letharia lupina</name>
    <dbReference type="NCBI Taxonomy" id="560253"/>
    <lineage>
        <taxon>Eukaryota</taxon>
        <taxon>Fungi</taxon>
        <taxon>Dikarya</taxon>
        <taxon>Ascomycota</taxon>
        <taxon>Pezizomycotina</taxon>
        <taxon>Lecanoromycetes</taxon>
        <taxon>OSLEUM clade</taxon>
        <taxon>Lecanoromycetidae</taxon>
        <taxon>Lecanorales</taxon>
        <taxon>Lecanorineae</taxon>
        <taxon>Parmeliaceae</taxon>
        <taxon>Letharia</taxon>
    </lineage>
</organism>
<dbReference type="Pfam" id="PF00596">
    <property type="entry name" value="Aldolase_II"/>
    <property type="match status" value="1"/>
</dbReference>
<dbReference type="GO" id="GO:0016832">
    <property type="term" value="F:aldehyde-lyase activity"/>
    <property type="evidence" value="ECO:0007669"/>
    <property type="project" value="TreeGrafter"/>
</dbReference>
<dbReference type="EMBL" id="JACCJB010000017">
    <property type="protein sequence ID" value="KAF6220272.1"/>
    <property type="molecule type" value="Genomic_DNA"/>
</dbReference>
<dbReference type="InterPro" id="IPR036409">
    <property type="entry name" value="Aldolase_II/adducin_N_sf"/>
</dbReference>
<evidence type="ECO:0000256" key="2">
    <source>
        <dbReference type="ARBA" id="ARBA00023239"/>
    </source>
</evidence>
<dbReference type="InterPro" id="IPR001303">
    <property type="entry name" value="Aldolase_II/adducin_N"/>
</dbReference>
<keyword evidence="2" id="KW-0456">Lyase</keyword>
<reference evidence="4 5" key="1">
    <citation type="journal article" date="2020" name="Genomics">
        <title>Complete, high-quality genomes from long-read metagenomic sequencing of two wolf lichen thalli reveals enigmatic genome architecture.</title>
        <authorList>
            <person name="McKenzie S.K."/>
            <person name="Walston R.F."/>
            <person name="Allen J.L."/>
        </authorList>
    </citation>
    <scope>NUCLEOTIDE SEQUENCE [LARGE SCALE GENOMIC DNA]</scope>
    <source>
        <strain evidence="4">WasteWater1</strain>
    </source>
</reference>
<dbReference type="PANTHER" id="PTHR22789:SF0">
    <property type="entry name" value="3-OXO-TETRONATE 4-PHOSPHATE DECARBOXYLASE-RELATED"/>
    <property type="match status" value="1"/>
</dbReference>
<keyword evidence="1" id="KW-0479">Metal-binding</keyword>
<dbReference type="SMART" id="SM01007">
    <property type="entry name" value="Aldolase_II"/>
    <property type="match status" value="1"/>
</dbReference>
<dbReference type="GO" id="GO:0046872">
    <property type="term" value="F:metal ion binding"/>
    <property type="evidence" value="ECO:0007669"/>
    <property type="project" value="UniProtKB-KW"/>
</dbReference>
<evidence type="ECO:0000256" key="1">
    <source>
        <dbReference type="ARBA" id="ARBA00022723"/>
    </source>
</evidence>
<keyword evidence="5" id="KW-1185">Reference proteome</keyword>
<evidence type="ECO:0000313" key="4">
    <source>
        <dbReference type="EMBL" id="KAF6220272.1"/>
    </source>
</evidence>
<dbReference type="Proteomes" id="UP000593566">
    <property type="component" value="Unassembled WGS sequence"/>
</dbReference>
<dbReference type="GO" id="GO:0005829">
    <property type="term" value="C:cytosol"/>
    <property type="evidence" value="ECO:0007669"/>
    <property type="project" value="TreeGrafter"/>
</dbReference>
<dbReference type="SUPFAM" id="SSF53639">
    <property type="entry name" value="AraD/HMP-PK domain-like"/>
    <property type="match status" value="1"/>
</dbReference>
<dbReference type="GeneID" id="59331815"/>
<gene>
    <name evidence="4" type="ORF">HO133_003404</name>
</gene>
<dbReference type="GO" id="GO:0019323">
    <property type="term" value="P:pentose catabolic process"/>
    <property type="evidence" value="ECO:0007669"/>
    <property type="project" value="TreeGrafter"/>
</dbReference>
<dbReference type="Gene3D" id="3.40.225.10">
    <property type="entry name" value="Class II aldolase/adducin N-terminal domain"/>
    <property type="match status" value="1"/>
</dbReference>
<evidence type="ECO:0000259" key="3">
    <source>
        <dbReference type="SMART" id="SM01007"/>
    </source>
</evidence>
<accession>A0A8H6CBB0</accession>
<evidence type="ECO:0000313" key="5">
    <source>
        <dbReference type="Proteomes" id="UP000593566"/>
    </source>
</evidence>
<dbReference type="InterPro" id="IPR050197">
    <property type="entry name" value="Aldolase_class_II_sugar_metab"/>
</dbReference>